<proteinExistence type="inferred from homology"/>
<evidence type="ECO:0000256" key="2">
    <source>
        <dbReference type="HAMAP-Rule" id="MF_01103"/>
    </source>
</evidence>
<dbReference type="PANTHER" id="PTHR37300">
    <property type="entry name" value="UPF0291 PROTEIN CBO2609/CLC_2481"/>
    <property type="match status" value="1"/>
</dbReference>
<keyword evidence="1 2" id="KW-0963">Cytoplasm</keyword>
<name>A0A1T5A2R5_9FIRM</name>
<dbReference type="AlphaFoldDB" id="A0A1T5A2R5"/>
<dbReference type="Pfam" id="PF05979">
    <property type="entry name" value="DUF896"/>
    <property type="match status" value="1"/>
</dbReference>
<comment type="subcellular location">
    <subcellularLocation>
        <location evidence="2">Cytoplasm</location>
    </subcellularLocation>
</comment>
<dbReference type="InterPro" id="IPR009242">
    <property type="entry name" value="DUF896"/>
</dbReference>
<accession>A0A1T5A2R5</accession>
<reference evidence="4" key="1">
    <citation type="submission" date="2017-02" db="EMBL/GenBank/DDBJ databases">
        <authorList>
            <person name="Varghese N."/>
            <person name="Submissions S."/>
        </authorList>
    </citation>
    <scope>NUCLEOTIDE SEQUENCE [LARGE SCALE GENOMIC DNA]</scope>
    <source>
        <strain evidence="4">ATCC 35199</strain>
    </source>
</reference>
<dbReference type="PANTHER" id="PTHR37300:SF1">
    <property type="entry name" value="UPF0291 PROTEIN YNZC"/>
    <property type="match status" value="1"/>
</dbReference>
<evidence type="ECO:0000313" key="3">
    <source>
        <dbReference type="EMBL" id="SKB29304.1"/>
    </source>
</evidence>
<comment type="similarity">
    <text evidence="2">Belongs to the UPF0291 family.</text>
</comment>
<dbReference type="GO" id="GO:0005737">
    <property type="term" value="C:cytoplasm"/>
    <property type="evidence" value="ECO:0007669"/>
    <property type="project" value="UniProtKB-SubCell"/>
</dbReference>
<sequence>MSEEELVKRINFLSKKSKQEGLNDIEKQEQKNLRQEYVNRFKNNLRQQLDSIKIQKN</sequence>
<dbReference type="Gene3D" id="1.10.287.540">
    <property type="entry name" value="Helix hairpin bin"/>
    <property type="match status" value="1"/>
</dbReference>
<evidence type="ECO:0000256" key="1">
    <source>
        <dbReference type="ARBA" id="ARBA00022490"/>
    </source>
</evidence>
<organism evidence="3 4">
    <name type="scientific">Acetoanaerobium noterae</name>
    <dbReference type="NCBI Taxonomy" id="745369"/>
    <lineage>
        <taxon>Bacteria</taxon>
        <taxon>Bacillati</taxon>
        <taxon>Bacillota</taxon>
        <taxon>Clostridia</taxon>
        <taxon>Peptostreptococcales</taxon>
        <taxon>Filifactoraceae</taxon>
        <taxon>Acetoanaerobium</taxon>
    </lineage>
</organism>
<gene>
    <name evidence="3" type="ORF">SAMN02745120_0709</name>
</gene>
<evidence type="ECO:0000313" key="4">
    <source>
        <dbReference type="Proteomes" id="UP000243406"/>
    </source>
</evidence>
<dbReference type="OrthoDB" id="390105at2"/>
<dbReference type="SUPFAM" id="SSF158221">
    <property type="entry name" value="YnzC-like"/>
    <property type="match status" value="1"/>
</dbReference>
<keyword evidence="4" id="KW-1185">Reference proteome</keyword>
<dbReference type="EMBL" id="FUYN01000001">
    <property type="protein sequence ID" value="SKB29304.1"/>
    <property type="molecule type" value="Genomic_DNA"/>
</dbReference>
<protein>
    <recommendedName>
        <fullName evidence="2">UPF0291 protein SAMN02745120_0709</fullName>
    </recommendedName>
</protein>
<dbReference type="Proteomes" id="UP000243406">
    <property type="component" value="Unassembled WGS sequence"/>
</dbReference>
<dbReference type="RefSeq" id="WP_013362143.1">
    <property type="nucleotide sequence ID" value="NZ_CP154629.1"/>
</dbReference>
<dbReference type="HAMAP" id="MF_01103">
    <property type="entry name" value="UPF0291"/>
    <property type="match status" value="1"/>
</dbReference>